<accession>A0ABS2GG14</accession>
<dbReference type="Proteomes" id="UP000707138">
    <property type="component" value="Unassembled WGS sequence"/>
</dbReference>
<sequence length="180" mass="20683">MIENQETHVLSQEEIIALASRTAIKVFNEQIEEAAKNRRKRLLYNTKKLLKEYDRLHEHIDNAVVSIVDMNPNEFKAVLTDTFDRRGHIKVAAIRQSREKTIVMLAHVNTMLLAYRQSCEAKGDKAFEVIWRVYVKREDMGDTANRIGVSQRTAERLASRGISELSILLWGVGNLAECCR</sequence>
<gene>
    <name evidence="1" type="ORF">H6A01_07285</name>
</gene>
<keyword evidence="2" id="KW-1185">Reference proteome</keyword>
<dbReference type="EMBL" id="JACJLA010000012">
    <property type="protein sequence ID" value="MBM6913119.1"/>
    <property type="molecule type" value="Genomic_DNA"/>
</dbReference>
<reference evidence="1 2" key="1">
    <citation type="journal article" date="2021" name="Sci. Rep.">
        <title>The distribution of antibiotic resistance genes in chicken gut microbiota commensals.</title>
        <authorList>
            <person name="Juricova H."/>
            <person name="Matiasovicova J."/>
            <person name="Kubasova T."/>
            <person name="Cejkova D."/>
            <person name="Rychlik I."/>
        </authorList>
    </citation>
    <scope>NUCLEOTIDE SEQUENCE [LARGE SCALE GENOMIC DNA]</scope>
    <source>
        <strain evidence="1 2">An537</strain>
    </source>
</reference>
<evidence type="ECO:0000313" key="2">
    <source>
        <dbReference type="Proteomes" id="UP000707138"/>
    </source>
</evidence>
<comment type="caution">
    <text evidence="1">The sequence shown here is derived from an EMBL/GenBank/DDBJ whole genome shotgun (WGS) entry which is preliminary data.</text>
</comment>
<name>A0ABS2GG14_9FIRM</name>
<protein>
    <submittedName>
        <fullName evidence="1">Uncharacterized protein</fullName>
    </submittedName>
</protein>
<organism evidence="1 2">
    <name type="scientific">Veillonella magna</name>
    <dbReference type="NCBI Taxonomy" id="464322"/>
    <lineage>
        <taxon>Bacteria</taxon>
        <taxon>Bacillati</taxon>
        <taxon>Bacillota</taxon>
        <taxon>Negativicutes</taxon>
        <taxon>Veillonellales</taxon>
        <taxon>Veillonellaceae</taxon>
        <taxon>Veillonella</taxon>
    </lineage>
</organism>
<proteinExistence type="predicted"/>
<dbReference type="RefSeq" id="WP_205088099.1">
    <property type="nucleotide sequence ID" value="NZ_JACJLA010000012.1"/>
</dbReference>
<evidence type="ECO:0000313" key="1">
    <source>
        <dbReference type="EMBL" id="MBM6913119.1"/>
    </source>
</evidence>